<dbReference type="Proteomes" id="UP000265520">
    <property type="component" value="Unassembled WGS sequence"/>
</dbReference>
<reference evidence="1 2" key="1">
    <citation type="journal article" date="2018" name="Front. Plant Sci.">
        <title>Red Clover (Trifolium pratense) and Zigzag Clover (T. medium) - A Picture of Genomic Similarities and Differences.</title>
        <authorList>
            <person name="Dluhosova J."/>
            <person name="Istvanek J."/>
            <person name="Nedelnik J."/>
            <person name="Repkova J."/>
        </authorList>
    </citation>
    <scope>NUCLEOTIDE SEQUENCE [LARGE SCALE GENOMIC DNA]</scope>
    <source>
        <strain evidence="2">cv. 10/8</strain>
        <tissue evidence="1">Leaf</tissue>
    </source>
</reference>
<organism evidence="1 2">
    <name type="scientific">Trifolium medium</name>
    <dbReference type="NCBI Taxonomy" id="97028"/>
    <lineage>
        <taxon>Eukaryota</taxon>
        <taxon>Viridiplantae</taxon>
        <taxon>Streptophyta</taxon>
        <taxon>Embryophyta</taxon>
        <taxon>Tracheophyta</taxon>
        <taxon>Spermatophyta</taxon>
        <taxon>Magnoliopsida</taxon>
        <taxon>eudicotyledons</taxon>
        <taxon>Gunneridae</taxon>
        <taxon>Pentapetalae</taxon>
        <taxon>rosids</taxon>
        <taxon>fabids</taxon>
        <taxon>Fabales</taxon>
        <taxon>Fabaceae</taxon>
        <taxon>Papilionoideae</taxon>
        <taxon>50 kb inversion clade</taxon>
        <taxon>NPAAA clade</taxon>
        <taxon>Hologalegina</taxon>
        <taxon>IRL clade</taxon>
        <taxon>Trifolieae</taxon>
        <taxon>Trifolium</taxon>
    </lineage>
</organism>
<name>A0A392PK22_9FABA</name>
<keyword evidence="2" id="KW-1185">Reference proteome</keyword>
<proteinExistence type="predicted"/>
<dbReference type="AlphaFoldDB" id="A0A392PK22"/>
<accession>A0A392PK22</accession>
<evidence type="ECO:0000313" key="2">
    <source>
        <dbReference type="Proteomes" id="UP000265520"/>
    </source>
</evidence>
<dbReference type="EMBL" id="LXQA010082283">
    <property type="protein sequence ID" value="MCI11977.1"/>
    <property type="molecule type" value="Genomic_DNA"/>
</dbReference>
<feature type="non-terminal residue" evidence="1">
    <location>
        <position position="1"/>
    </location>
</feature>
<comment type="caution">
    <text evidence="1">The sequence shown here is derived from an EMBL/GenBank/DDBJ whole genome shotgun (WGS) entry which is preliminary data.</text>
</comment>
<sequence>KIIDEQDIRKQWLESPWYYEQFGGDVIKSVGTTNSQRCPLLLSVPEMHYRNGNSCKASSKARTMMLQQQQIPLGRNLLMPLLNVI</sequence>
<protein>
    <submittedName>
        <fullName evidence="1">Uncharacterized protein</fullName>
    </submittedName>
</protein>
<evidence type="ECO:0000313" key="1">
    <source>
        <dbReference type="EMBL" id="MCI11977.1"/>
    </source>
</evidence>